<dbReference type="InterPro" id="IPR032710">
    <property type="entry name" value="NTF2-like_dom_sf"/>
</dbReference>
<dbReference type="AlphaFoldDB" id="A0AAN6QD92"/>
<dbReference type="RefSeq" id="XP_064665662.1">
    <property type="nucleotide sequence ID" value="XM_064817114.1"/>
</dbReference>
<dbReference type="Proteomes" id="UP001302812">
    <property type="component" value="Unassembled WGS sequence"/>
</dbReference>
<accession>A0AAN6QD92</accession>
<protein>
    <recommendedName>
        <fullName evidence="3">Pathogen-related protein</fullName>
    </recommendedName>
</protein>
<dbReference type="PANTHER" id="PTHR31723:SF10">
    <property type="entry name" value="PATHOGEN-RELATED PROTEIN"/>
    <property type="match status" value="1"/>
</dbReference>
<organism evidence="1 2">
    <name type="scientific">Canariomyces notabilis</name>
    <dbReference type="NCBI Taxonomy" id="2074819"/>
    <lineage>
        <taxon>Eukaryota</taxon>
        <taxon>Fungi</taxon>
        <taxon>Dikarya</taxon>
        <taxon>Ascomycota</taxon>
        <taxon>Pezizomycotina</taxon>
        <taxon>Sordariomycetes</taxon>
        <taxon>Sordariomycetidae</taxon>
        <taxon>Sordariales</taxon>
        <taxon>Chaetomiaceae</taxon>
        <taxon>Canariomyces</taxon>
    </lineage>
</organism>
<gene>
    <name evidence="1" type="ORF">N656DRAFT_792806</name>
</gene>
<reference evidence="1" key="2">
    <citation type="submission" date="2023-05" db="EMBL/GenBank/DDBJ databases">
        <authorList>
            <consortium name="Lawrence Berkeley National Laboratory"/>
            <person name="Steindorff A."/>
            <person name="Hensen N."/>
            <person name="Bonometti L."/>
            <person name="Westerberg I."/>
            <person name="Brannstrom I.O."/>
            <person name="Guillou S."/>
            <person name="Cros-Aarteil S."/>
            <person name="Calhoun S."/>
            <person name="Haridas S."/>
            <person name="Kuo A."/>
            <person name="Mondo S."/>
            <person name="Pangilinan J."/>
            <person name="Riley R."/>
            <person name="Labutti K."/>
            <person name="Andreopoulos B."/>
            <person name="Lipzen A."/>
            <person name="Chen C."/>
            <person name="Yanf M."/>
            <person name="Daum C."/>
            <person name="Ng V."/>
            <person name="Clum A."/>
            <person name="Ohm R."/>
            <person name="Martin F."/>
            <person name="Silar P."/>
            <person name="Natvig D."/>
            <person name="Lalanne C."/>
            <person name="Gautier V."/>
            <person name="Ament-Velasquez S.L."/>
            <person name="Kruys A."/>
            <person name="Hutchinson M.I."/>
            <person name="Powell A.J."/>
            <person name="Barry K."/>
            <person name="Miller A.N."/>
            <person name="Grigoriev I.V."/>
            <person name="Debuchy R."/>
            <person name="Gladieux P."/>
            <person name="Thoren M.H."/>
            <person name="Johannesson H."/>
        </authorList>
    </citation>
    <scope>NUCLEOTIDE SEQUENCE</scope>
    <source>
        <strain evidence="1">CBS 508.74</strain>
    </source>
</reference>
<dbReference type="GeneID" id="89941239"/>
<evidence type="ECO:0000313" key="1">
    <source>
        <dbReference type="EMBL" id="KAK4108092.1"/>
    </source>
</evidence>
<evidence type="ECO:0008006" key="3">
    <source>
        <dbReference type="Google" id="ProtNLM"/>
    </source>
</evidence>
<dbReference type="EMBL" id="MU853366">
    <property type="protein sequence ID" value="KAK4108092.1"/>
    <property type="molecule type" value="Genomic_DNA"/>
</dbReference>
<name>A0AAN6QD92_9PEZI</name>
<comment type="caution">
    <text evidence="1">The sequence shown here is derived from an EMBL/GenBank/DDBJ whole genome shotgun (WGS) entry which is preliminary data.</text>
</comment>
<dbReference type="Gene3D" id="3.10.450.50">
    <property type="match status" value="1"/>
</dbReference>
<sequence>MASADTQEPAETSALPDYVLDADAVLKDANIIWRYGKAPDYSRTRQMWVETKSQSHPAQSLPDLVEKLVKNWEIEASHKLDLADWRTIDGEANYTVSVNGGPPMSAQHMVNVGTYNALISPSEFYCPARASFDDSHKTFKSMMPTFAWEVLDVYSGPPKVAFKWRHWGEMKGDYVGVNDKGETVTIKAHGGRLEIQGVAAAEVNEKLQLQKVEIFFDPQALFRQMAPDGKTGVSKVKAEA</sequence>
<dbReference type="InterPro" id="IPR053218">
    <property type="entry name" value="Pathogen-related_defense"/>
</dbReference>
<reference evidence="1" key="1">
    <citation type="journal article" date="2023" name="Mol. Phylogenet. Evol.">
        <title>Genome-scale phylogeny and comparative genomics of the fungal order Sordariales.</title>
        <authorList>
            <person name="Hensen N."/>
            <person name="Bonometti L."/>
            <person name="Westerberg I."/>
            <person name="Brannstrom I.O."/>
            <person name="Guillou S."/>
            <person name="Cros-Aarteil S."/>
            <person name="Calhoun S."/>
            <person name="Haridas S."/>
            <person name="Kuo A."/>
            <person name="Mondo S."/>
            <person name="Pangilinan J."/>
            <person name="Riley R."/>
            <person name="LaButti K."/>
            <person name="Andreopoulos B."/>
            <person name="Lipzen A."/>
            <person name="Chen C."/>
            <person name="Yan M."/>
            <person name="Daum C."/>
            <person name="Ng V."/>
            <person name="Clum A."/>
            <person name="Steindorff A."/>
            <person name="Ohm R.A."/>
            <person name="Martin F."/>
            <person name="Silar P."/>
            <person name="Natvig D.O."/>
            <person name="Lalanne C."/>
            <person name="Gautier V."/>
            <person name="Ament-Velasquez S.L."/>
            <person name="Kruys A."/>
            <person name="Hutchinson M.I."/>
            <person name="Powell A.J."/>
            <person name="Barry K."/>
            <person name="Miller A.N."/>
            <person name="Grigoriev I.V."/>
            <person name="Debuchy R."/>
            <person name="Gladieux P."/>
            <person name="Hiltunen Thoren M."/>
            <person name="Johannesson H."/>
        </authorList>
    </citation>
    <scope>NUCLEOTIDE SEQUENCE</scope>
    <source>
        <strain evidence="1">CBS 508.74</strain>
    </source>
</reference>
<keyword evidence="2" id="KW-1185">Reference proteome</keyword>
<evidence type="ECO:0000313" key="2">
    <source>
        <dbReference type="Proteomes" id="UP001302812"/>
    </source>
</evidence>
<dbReference type="SUPFAM" id="SSF54427">
    <property type="entry name" value="NTF2-like"/>
    <property type="match status" value="1"/>
</dbReference>
<dbReference type="PANTHER" id="PTHR31723">
    <property type="entry name" value="PATHOGENESIS-RELATED FAMILY PROTEIN"/>
    <property type="match status" value="1"/>
</dbReference>
<proteinExistence type="predicted"/>